<dbReference type="RefSeq" id="WP_310030344.1">
    <property type="nucleotide sequence ID" value="NZ_JAVIZN010000002.1"/>
</dbReference>
<dbReference type="EMBL" id="JAVIZN010000002">
    <property type="protein sequence ID" value="MDR6202137.1"/>
    <property type="molecule type" value="Genomic_DNA"/>
</dbReference>
<dbReference type="AlphaFoldDB" id="A0ABD5CA38"/>
<reference evidence="3 4" key="1">
    <citation type="submission" date="2023-08" db="EMBL/GenBank/DDBJ databases">
        <title>Genome sequencing of plant associated microbes to promote plant fitness in Sorghum bicolor and Oryza sativa.</title>
        <authorList>
            <person name="Coleman-Derr D."/>
        </authorList>
    </citation>
    <scope>NUCLEOTIDE SEQUENCE [LARGE SCALE GENOMIC DNA]</scope>
    <source>
        <strain evidence="3 4">SLBN-33</strain>
    </source>
</reference>
<dbReference type="Gene3D" id="3.30.420.10">
    <property type="entry name" value="Ribonuclease H-like superfamily/Ribonuclease H"/>
    <property type="match status" value="1"/>
</dbReference>
<dbReference type="Proteomes" id="UP001245184">
    <property type="component" value="Unassembled WGS sequence"/>
</dbReference>
<feature type="region of interest" description="Disordered" evidence="1">
    <location>
        <begin position="453"/>
        <end position="473"/>
    </location>
</feature>
<accession>A0ABD5CA38</accession>
<evidence type="ECO:0000313" key="4">
    <source>
        <dbReference type="Proteomes" id="UP001245184"/>
    </source>
</evidence>
<dbReference type="PROSITE" id="PS50994">
    <property type="entry name" value="INTEGRASE"/>
    <property type="match status" value="1"/>
</dbReference>
<evidence type="ECO:0000259" key="2">
    <source>
        <dbReference type="PROSITE" id="PS50994"/>
    </source>
</evidence>
<proteinExistence type="predicted"/>
<dbReference type="SUPFAM" id="SSF53098">
    <property type="entry name" value="Ribonuclease H-like"/>
    <property type="match status" value="1"/>
</dbReference>
<name>A0ABD5CA38_9BURK</name>
<evidence type="ECO:0000256" key="1">
    <source>
        <dbReference type="SAM" id="MobiDB-lite"/>
    </source>
</evidence>
<evidence type="ECO:0000313" key="3">
    <source>
        <dbReference type="EMBL" id="MDR6202137.1"/>
    </source>
</evidence>
<dbReference type="InterPro" id="IPR012337">
    <property type="entry name" value="RNaseH-like_sf"/>
</dbReference>
<protein>
    <submittedName>
        <fullName evidence="3">Transposase</fullName>
    </submittedName>
</protein>
<gene>
    <name evidence="3" type="ORF">QF025_000857</name>
</gene>
<dbReference type="InterPro" id="IPR036397">
    <property type="entry name" value="RNaseH_sf"/>
</dbReference>
<dbReference type="InterPro" id="IPR001584">
    <property type="entry name" value="Integrase_cat-core"/>
</dbReference>
<comment type="caution">
    <text evidence="3">The sequence shown here is derived from an EMBL/GenBank/DDBJ whole genome shotgun (WGS) entry which is preliminary data.</text>
</comment>
<organism evidence="3 4">
    <name type="scientific">Paraburkholderia graminis</name>
    <dbReference type="NCBI Taxonomy" id="60548"/>
    <lineage>
        <taxon>Bacteria</taxon>
        <taxon>Pseudomonadati</taxon>
        <taxon>Pseudomonadota</taxon>
        <taxon>Betaproteobacteria</taxon>
        <taxon>Burkholderiales</taxon>
        <taxon>Burkholderiaceae</taxon>
        <taxon>Paraburkholderia</taxon>
    </lineage>
</organism>
<feature type="domain" description="Integrase catalytic" evidence="2">
    <location>
        <begin position="558"/>
        <end position="752"/>
    </location>
</feature>
<sequence length="960" mass="110238">MSTSLPAVVPLKSKWQQLESRWYEESPVGTAPPPYSDAELRQEFERWGTPLEGQVYIWEARGKGPSRRVQSRRGNVISYYTSRKMRRRVATESRKPEFGAVVRYDFDGTTREYYCQPPQVRIAVETERKHSNGTVTYYQAPLPYTPDILRLTPYGAYVDEWKTERDLESLAEKYPRRFFKDDDGTWRCPERERHFASMGMTFCLRSGNENGGTFISNLEFLDDYLCEKCAPLTDNAWLAIQKITREACPMTLGLLLTHAYPEQTPWGEPLLIDTPPGAFLVDDVYKAIADQRLFVDLEYDDLSEAQDVIVCNSRAQLDALLFNRPAPKAVSEEVAFNVDMGTEFMFKGRTEVFEVSAVTADSVHFFDQQSRNGSLMPVPDFERAVFQREVVLLSPQPSTDERLTQIEALTEYQIIEGRNRLLIIRNFELGKAVRCNLSKRQVQRIRKAVREAGDSASARRRAATPRARSGGRCQISERQRELIRDATKWGNNPTNPGGRASYRKYRELSTAAMVPLVSRKTFYAHRKAFMDVKARQGSRVAYNEEPATWYLHLEDKIHGGRPFHRVHIDHTKLDVFVSIRGKGGRIFRKRPWLTVVMDAETRAVLAFYLSIHAPSTVSCMMAIRAMVRVFKRTPAVIVVDNGKEFHSAAFDRLCDLLLITLQFRPAHESRFGAVMERLFGTTNTELIHDLVGNTKALRNVRTVTRSVDPVRADLLSFPQLHGLLDEYFFRDYNLRIHPAHDHAPIEYMNIRFAATGRRLARLTPYDSYFYILTCIPPSKGNTRKLDKQMGIKIGHVWYWADEFADKAVRPQNLEVLIDMWDVSVAYALLNGKWVRCRSKLLMKYRKLTYVEWGYVVYEVRMRMRGEHDEKLEEVLYAVISDHILPDAASLTAATRQVYGNARLIEDHTVAQQEASLNMPTVVPAAIAPPDDDSVLRVPLPKPTKGRLKMNYDRLPTSRPV</sequence>